<protein>
    <recommendedName>
        <fullName evidence="9">rRNA maturation RNase YbeY</fullName>
    </recommendedName>
</protein>
<dbReference type="HAMAP" id="MF_00009">
    <property type="entry name" value="Endoribonucl_YbeY"/>
    <property type="match status" value="1"/>
</dbReference>
<dbReference type="AlphaFoldDB" id="A0A381S456"/>
<dbReference type="SUPFAM" id="SSF55486">
    <property type="entry name" value="Metalloproteases ('zincins'), catalytic domain"/>
    <property type="match status" value="1"/>
</dbReference>
<proteinExistence type="inferred from homology"/>
<evidence type="ECO:0000256" key="2">
    <source>
        <dbReference type="ARBA" id="ARBA00010875"/>
    </source>
</evidence>
<accession>A0A381S456</accession>
<name>A0A381S456_9ZZZZ</name>
<reference evidence="8" key="1">
    <citation type="submission" date="2018-05" db="EMBL/GenBank/DDBJ databases">
        <authorList>
            <person name="Lanie J.A."/>
            <person name="Ng W.-L."/>
            <person name="Kazmierczak K.M."/>
            <person name="Andrzejewski T.M."/>
            <person name="Davidsen T.M."/>
            <person name="Wayne K.J."/>
            <person name="Tettelin H."/>
            <person name="Glass J.I."/>
            <person name="Rusch D."/>
            <person name="Podicherti R."/>
            <person name="Tsui H.-C.T."/>
            <person name="Winkler M.E."/>
        </authorList>
    </citation>
    <scope>NUCLEOTIDE SEQUENCE</scope>
</reference>
<dbReference type="EMBL" id="UINC01002583">
    <property type="protein sequence ID" value="SUZ98219.1"/>
    <property type="molecule type" value="Genomic_DNA"/>
</dbReference>
<sequence length="139" mass="16087">VVDDEYKIDPDAVKSLAQNILSHGGQSDGQLTVIFTHDELLRELKNHYFKQDVYTDVIAFRLDENDELFEGEVYISPKRAGENSTKFNEPLERELARLVCHGCLHLLGRKDKTEKQKTSMKKEEDRLLKKFAPNKILIQ</sequence>
<evidence type="ECO:0000256" key="1">
    <source>
        <dbReference type="ARBA" id="ARBA00001947"/>
    </source>
</evidence>
<dbReference type="PANTHER" id="PTHR46986">
    <property type="entry name" value="ENDORIBONUCLEASE YBEY, CHLOROPLASTIC"/>
    <property type="match status" value="1"/>
</dbReference>
<dbReference type="GO" id="GO:0004222">
    <property type="term" value="F:metalloendopeptidase activity"/>
    <property type="evidence" value="ECO:0007669"/>
    <property type="project" value="InterPro"/>
</dbReference>
<comment type="similarity">
    <text evidence="2">Belongs to the endoribonuclease YbeY family.</text>
</comment>
<keyword evidence="4" id="KW-0479">Metal-binding</keyword>
<evidence type="ECO:0000256" key="7">
    <source>
        <dbReference type="ARBA" id="ARBA00022833"/>
    </source>
</evidence>
<dbReference type="PANTHER" id="PTHR46986:SF1">
    <property type="entry name" value="ENDORIBONUCLEASE YBEY, CHLOROPLASTIC"/>
    <property type="match status" value="1"/>
</dbReference>
<dbReference type="GO" id="GO:0006364">
    <property type="term" value="P:rRNA processing"/>
    <property type="evidence" value="ECO:0007669"/>
    <property type="project" value="InterPro"/>
</dbReference>
<dbReference type="GO" id="GO:0004519">
    <property type="term" value="F:endonuclease activity"/>
    <property type="evidence" value="ECO:0007669"/>
    <property type="project" value="UniProtKB-KW"/>
</dbReference>
<comment type="cofactor">
    <cofactor evidence="1">
        <name>Zn(2+)</name>
        <dbReference type="ChEBI" id="CHEBI:29105"/>
    </cofactor>
</comment>
<dbReference type="GO" id="GO:0046872">
    <property type="term" value="F:metal ion binding"/>
    <property type="evidence" value="ECO:0007669"/>
    <property type="project" value="UniProtKB-KW"/>
</dbReference>
<evidence type="ECO:0000256" key="6">
    <source>
        <dbReference type="ARBA" id="ARBA00022801"/>
    </source>
</evidence>
<evidence type="ECO:0000256" key="3">
    <source>
        <dbReference type="ARBA" id="ARBA00022722"/>
    </source>
</evidence>
<gene>
    <name evidence="8" type="ORF">METZ01_LOCUS51073</name>
</gene>
<evidence type="ECO:0008006" key="9">
    <source>
        <dbReference type="Google" id="ProtNLM"/>
    </source>
</evidence>
<keyword evidence="5" id="KW-0255">Endonuclease</keyword>
<evidence type="ECO:0000256" key="5">
    <source>
        <dbReference type="ARBA" id="ARBA00022759"/>
    </source>
</evidence>
<dbReference type="Pfam" id="PF02130">
    <property type="entry name" value="YbeY"/>
    <property type="match status" value="1"/>
</dbReference>
<keyword evidence="3" id="KW-0540">Nuclease</keyword>
<dbReference type="NCBIfam" id="TIGR00043">
    <property type="entry name" value="rRNA maturation RNase YbeY"/>
    <property type="match status" value="1"/>
</dbReference>
<dbReference type="InterPro" id="IPR023091">
    <property type="entry name" value="MetalPrtase_cat_dom_sf_prd"/>
</dbReference>
<keyword evidence="7" id="KW-0862">Zinc</keyword>
<evidence type="ECO:0000256" key="4">
    <source>
        <dbReference type="ARBA" id="ARBA00022723"/>
    </source>
</evidence>
<evidence type="ECO:0000313" key="8">
    <source>
        <dbReference type="EMBL" id="SUZ98219.1"/>
    </source>
</evidence>
<dbReference type="Gene3D" id="3.40.390.30">
    <property type="entry name" value="Metalloproteases ('zincins'), catalytic domain"/>
    <property type="match status" value="1"/>
</dbReference>
<feature type="non-terminal residue" evidence="8">
    <location>
        <position position="1"/>
    </location>
</feature>
<dbReference type="InterPro" id="IPR002036">
    <property type="entry name" value="YbeY"/>
</dbReference>
<organism evidence="8">
    <name type="scientific">marine metagenome</name>
    <dbReference type="NCBI Taxonomy" id="408172"/>
    <lineage>
        <taxon>unclassified sequences</taxon>
        <taxon>metagenomes</taxon>
        <taxon>ecological metagenomes</taxon>
    </lineage>
</organism>
<keyword evidence="6" id="KW-0378">Hydrolase</keyword>